<dbReference type="GO" id="GO:0000976">
    <property type="term" value="F:transcription cis-regulatory region binding"/>
    <property type="evidence" value="ECO:0007669"/>
    <property type="project" value="TreeGrafter"/>
</dbReference>
<name>A0A1G7VXT0_9PSED</name>
<protein>
    <submittedName>
        <fullName evidence="6">Transcriptional regulator, LysR family</fullName>
    </submittedName>
</protein>
<dbReference type="CDD" id="cd08442">
    <property type="entry name" value="PBP2_YofA_SoxR_like"/>
    <property type="match status" value="1"/>
</dbReference>
<dbReference type="GO" id="GO:0003700">
    <property type="term" value="F:DNA-binding transcription factor activity"/>
    <property type="evidence" value="ECO:0007669"/>
    <property type="project" value="InterPro"/>
</dbReference>
<keyword evidence="4" id="KW-0804">Transcription</keyword>
<dbReference type="FunFam" id="1.10.10.10:FF:000001">
    <property type="entry name" value="LysR family transcriptional regulator"/>
    <property type="match status" value="1"/>
</dbReference>
<dbReference type="Pfam" id="PF00126">
    <property type="entry name" value="HTH_1"/>
    <property type="match status" value="1"/>
</dbReference>
<dbReference type="PROSITE" id="PS50931">
    <property type="entry name" value="HTH_LYSR"/>
    <property type="match status" value="1"/>
</dbReference>
<evidence type="ECO:0000259" key="5">
    <source>
        <dbReference type="PROSITE" id="PS50931"/>
    </source>
</evidence>
<feature type="domain" description="HTH lysR-type" evidence="5">
    <location>
        <begin position="1"/>
        <end position="58"/>
    </location>
</feature>
<dbReference type="STRING" id="89065.SAMN05216605_102678"/>
<evidence type="ECO:0000313" key="7">
    <source>
        <dbReference type="Proteomes" id="UP000182894"/>
    </source>
</evidence>
<dbReference type="SUPFAM" id="SSF46785">
    <property type="entry name" value="Winged helix' DNA-binding domain"/>
    <property type="match status" value="1"/>
</dbReference>
<evidence type="ECO:0000256" key="1">
    <source>
        <dbReference type="ARBA" id="ARBA00009437"/>
    </source>
</evidence>
<evidence type="ECO:0000256" key="2">
    <source>
        <dbReference type="ARBA" id="ARBA00023015"/>
    </source>
</evidence>
<dbReference type="NCBIfam" id="NF047711">
    <property type="entry name" value="PutUtilRegPtrR"/>
    <property type="match status" value="1"/>
</dbReference>
<dbReference type="InterPro" id="IPR000847">
    <property type="entry name" value="LysR_HTH_N"/>
</dbReference>
<accession>A0A1G7VXT0</accession>
<dbReference type="PANTHER" id="PTHR30126:SF40">
    <property type="entry name" value="HTH-TYPE TRANSCRIPTIONAL REGULATOR GLTR"/>
    <property type="match status" value="1"/>
</dbReference>
<sequence length="299" mass="33259">MDLTQLELFKAIAEEGSITAAAQRLHRVPSNLTTRIKQLEQELGVDLFIREKLRLRLSPTGWTFLDYARRILELVDEARQATSGSEPQGVFSLGSMESTAAVRIPSLLAEFHQRYPKVELDLSTGPSGDMIDGVLSGRLSAAFVDGPLRHPELEGIELFEEEMLLITAASHEPVTRARDVSSKTVYAFRQNCSYRRHFEAWFKADLATPGKIFEMESYHGMLACVTAGAGVAMIPRSMLESMPGSRNVNAYPLSEAFRYLNIWLTWRRGVRSPALNAFIDLVQTAVHETSPPVPPSIPA</sequence>
<dbReference type="Proteomes" id="UP000182894">
    <property type="component" value="Unassembled WGS sequence"/>
</dbReference>
<evidence type="ECO:0000256" key="3">
    <source>
        <dbReference type="ARBA" id="ARBA00023125"/>
    </source>
</evidence>
<gene>
    <name evidence="6" type="ORF">SAMN05216605_102678</name>
</gene>
<dbReference type="AlphaFoldDB" id="A0A1G7VXT0"/>
<dbReference type="EMBL" id="FNCO01000002">
    <property type="protein sequence ID" value="SDG64594.1"/>
    <property type="molecule type" value="Genomic_DNA"/>
</dbReference>
<organism evidence="6 7">
    <name type="scientific">Pseudomonas abietaniphila</name>
    <dbReference type="NCBI Taxonomy" id="89065"/>
    <lineage>
        <taxon>Bacteria</taxon>
        <taxon>Pseudomonadati</taxon>
        <taxon>Pseudomonadota</taxon>
        <taxon>Gammaproteobacteria</taxon>
        <taxon>Pseudomonadales</taxon>
        <taxon>Pseudomonadaceae</taxon>
        <taxon>Pseudomonas</taxon>
    </lineage>
</organism>
<dbReference type="Gene3D" id="1.10.10.10">
    <property type="entry name" value="Winged helix-like DNA-binding domain superfamily/Winged helix DNA-binding domain"/>
    <property type="match status" value="1"/>
</dbReference>
<keyword evidence="7" id="KW-1185">Reference proteome</keyword>
<dbReference type="PANTHER" id="PTHR30126">
    <property type="entry name" value="HTH-TYPE TRANSCRIPTIONAL REGULATOR"/>
    <property type="match status" value="1"/>
</dbReference>
<keyword evidence="2" id="KW-0805">Transcription regulation</keyword>
<evidence type="ECO:0000313" key="6">
    <source>
        <dbReference type="EMBL" id="SDG64594.1"/>
    </source>
</evidence>
<reference evidence="7" key="1">
    <citation type="submission" date="2016-10" db="EMBL/GenBank/DDBJ databases">
        <authorList>
            <person name="Varghese N."/>
            <person name="Submissions S."/>
        </authorList>
    </citation>
    <scope>NUCLEOTIDE SEQUENCE [LARGE SCALE GENOMIC DNA]</scope>
    <source>
        <strain evidence="7">ATCC 700689</strain>
    </source>
</reference>
<dbReference type="InterPro" id="IPR036390">
    <property type="entry name" value="WH_DNA-bd_sf"/>
</dbReference>
<proteinExistence type="inferred from homology"/>
<dbReference type="RefSeq" id="WP_074751284.1">
    <property type="nucleotide sequence ID" value="NZ_FNCO01000002.1"/>
</dbReference>
<dbReference type="Gene3D" id="3.40.190.290">
    <property type="match status" value="1"/>
</dbReference>
<keyword evidence="3" id="KW-0238">DNA-binding</keyword>
<dbReference type="InterPro" id="IPR005119">
    <property type="entry name" value="LysR_subst-bd"/>
</dbReference>
<dbReference type="SUPFAM" id="SSF53850">
    <property type="entry name" value="Periplasmic binding protein-like II"/>
    <property type="match status" value="1"/>
</dbReference>
<dbReference type="Pfam" id="PF03466">
    <property type="entry name" value="LysR_substrate"/>
    <property type="match status" value="1"/>
</dbReference>
<dbReference type="OrthoDB" id="464481at2"/>
<evidence type="ECO:0000256" key="4">
    <source>
        <dbReference type="ARBA" id="ARBA00023163"/>
    </source>
</evidence>
<dbReference type="InterPro" id="IPR036388">
    <property type="entry name" value="WH-like_DNA-bd_sf"/>
</dbReference>
<comment type="similarity">
    <text evidence="1">Belongs to the LysR transcriptional regulatory family.</text>
</comment>